<accession>A0A0R2BI39</accession>
<dbReference type="EMBL" id="AYYR01000043">
    <property type="protein sequence ID" value="KRM75899.1"/>
    <property type="molecule type" value="Genomic_DNA"/>
</dbReference>
<dbReference type="RefSeq" id="WP_056996676.1">
    <property type="nucleotide sequence ID" value="NZ_AYYR01000043.1"/>
</dbReference>
<protein>
    <recommendedName>
        <fullName evidence="4">D-alanyl-D-alanine carboxypeptidase</fullName>
    </recommendedName>
</protein>
<evidence type="ECO:0008006" key="4">
    <source>
        <dbReference type="Google" id="ProtNLM"/>
    </source>
</evidence>
<comment type="caution">
    <text evidence="2">The sequence shown here is derived from an EMBL/GenBank/DDBJ whole genome shotgun (WGS) entry which is preliminary data.</text>
</comment>
<organism evidence="2 3">
    <name type="scientific">Secundilactobacillus collinoides DSM 20515 = JCM 1123</name>
    <dbReference type="NCBI Taxonomy" id="1423733"/>
    <lineage>
        <taxon>Bacteria</taxon>
        <taxon>Bacillati</taxon>
        <taxon>Bacillota</taxon>
        <taxon>Bacilli</taxon>
        <taxon>Lactobacillales</taxon>
        <taxon>Lactobacillaceae</taxon>
        <taxon>Secundilactobacillus</taxon>
    </lineage>
</organism>
<evidence type="ECO:0000256" key="1">
    <source>
        <dbReference type="SAM" id="SignalP"/>
    </source>
</evidence>
<feature type="chain" id="PRO_5006415388" description="D-alanyl-D-alanine carboxypeptidase" evidence="1">
    <location>
        <begin position="28"/>
        <end position="266"/>
    </location>
</feature>
<evidence type="ECO:0000313" key="3">
    <source>
        <dbReference type="Proteomes" id="UP000051845"/>
    </source>
</evidence>
<dbReference type="AlphaFoldDB" id="A0A0R2BI39"/>
<dbReference type="Proteomes" id="UP000051845">
    <property type="component" value="Unassembled WGS sequence"/>
</dbReference>
<evidence type="ECO:0000313" key="2">
    <source>
        <dbReference type="EMBL" id="KRM75899.1"/>
    </source>
</evidence>
<gene>
    <name evidence="2" type="ORF">FC82_GL002053</name>
</gene>
<reference evidence="2 3" key="1">
    <citation type="journal article" date="2015" name="Genome Announc.">
        <title>Expanding the biotechnology potential of lactobacilli through comparative genomics of 213 strains and associated genera.</title>
        <authorList>
            <person name="Sun Z."/>
            <person name="Harris H.M."/>
            <person name="McCann A."/>
            <person name="Guo C."/>
            <person name="Argimon S."/>
            <person name="Zhang W."/>
            <person name="Yang X."/>
            <person name="Jeffery I.B."/>
            <person name="Cooney J.C."/>
            <person name="Kagawa T.F."/>
            <person name="Liu W."/>
            <person name="Song Y."/>
            <person name="Salvetti E."/>
            <person name="Wrobel A."/>
            <person name="Rasinkangas P."/>
            <person name="Parkhill J."/>
            <person name="Rea M.C."/>
            <person name="O'Sullivan O."/>
            <person name="Ritari J."/>
            <person name="Douillard F.P."/>
            <person name="Paul Ross R."/>
            <person name="Yang R."/>
            <person name="Briner A.E."/>
            <person name="Felis G.E."/>
            <person name="de Vos W.M."/>
            <person name="Barrangou R."/>
            <person name="Klaenhammer T.R."/>
            <person name="Caufield P.W."/>
            <person name="Cui Y."/>
            <person name="Zhang H."/>
            <person name="O'Toole P.W."/>
        </authorList>
    </citation>
    <scope>NUCLEOTIDE SEQUENCE [LARGE SCALE GENOMIC DNA]</scope>
    <source>
        <strain evidence="2 3">DSM 20515</strain>
    </source>
</reference>
<sequence length="266" mass="29987">MKFKKLSILIALCTVGLCLTIPNQAHASVYKTVKTTYTKSGERTPLLYHATNTSKSISVWNLNHTKVRYNLKNHPATTYTVNAITTFSHNGKKAVYYHVIPLSPEKDTKLPGGYVWHNYLAKGHNPNYQLINNESIFYFDTSKEYQAYIKKSPSQALTRKVLALFPNSTVSLDLSRAALKVNQNTFNITNIQSINRISTLDVYLNTANSTSTSQRYAKIKSLLLANGYTTSKRNQKLVIGTDLDNFTFHSWADGMMEQGFITGIEK</sequence>
<proteinExistence type="predicted"/>
<feature type="signal peptide" evidence="1">
    <location>
        <begin position="1"/>
        <end position="27"/>
    </location>
</feature>
<keyword evidence="1" id="KW-0732">Signal</keyword>
<name>A0A0R2BI39_SECCO</name>
<dbReference type="PATRIC" id="fig|1423733.4.peg.2157"/>